<dbReference type="CDD" id="cd03804">
    <property type="entry name" value="GT4_WbaZ-like"/>
    <property type="match status" value="1"/>
</dbReference>
<protein>
    <submittedName>
        <fullName evidence="2">Glycosyl transferase, group 1</fullName>
    </submittedName>
</protein>
<proteinExistence type="predicted"/>
<dbReference type="PANTHER" id="PTHR45947:SF3">
    <property type="entry name" value="SULFOQUINOVOSYL TRANSFERASE SQD2"/>
    <property type="match status" value="1"/>
</dbReference>
<dbReference type="InterPro" id="IPR001296">
    <property type="entry name" value="Glyco_trans_1"/>
</dbReference>
<comment type="caution">
    <text evidence="2">The sequence shown here is derived from an EMBL/GenBank/DDBJ whole genome shotgun (WGS) entry which is preliminary data.</text>
</comment>
<gene>
    <name evidence="2" type="ORF">CARN2_2281</name>
</gene>
<dbReference type="SUPFAM" id="SSF53756">
    <property type="entry name" value="UDP-Glycosyltransferase/glycogen phosphorylase"/>
    <property type="match status" value="1"/>
</dbReference>
<dbReference type="PANTHER" id="PTHR45947">
    <property type="entry name" value="SULFOQUINOVOSYL TRANSFERASE SQD2"/>
    <property type="match status" value="1"/>
</dbReference>
<name>E6PN38_9ZZZZ</name>
<feature type="domain" description="Glycosyl transferase family 1" evidence="1">
    <location>
        <begin position="197"/>
        <end position="342"/>
    </location>
</feature>
<reference evidence="2" key="1">
    <citation type="submission" date="2009-10" db="EMBL/GenBank/DDBJ databases">
        <title>Diversity of trophic interactions inside an arsenic-rich microbial ecosystem.</title>
        <authorList>
            <person name="Bertin P.N."/>
            <person name="Heinrich-Salmeron A."/>
            <person name="Pelletier E."/>
            <person name="Goulhen-Chollet F."/>
            <person name="Arsene-Ploetze F."/>
            <person name="Gallien S."/>
            <person name="Calteau A."/>
            <person name="Vallenet D."/>
            <person name="Casiot C."/>
            <person name="Chane-Woon-Ming B."/>
            <person name="Giloteaux L."/>
            <person name="Barakat M."/>
            <person name="Bonnefoy V."/>
            <person name="Bruneel O."/>
            <person name="Chandler M."/>
            <person name="Cleiss J."/>
            <person name="Duran R."/>
            <person name="Elbaz-Poulichet F."/>
            <person name="Fonknechten N."/>
            <person name="Lauga B."/>
            <person name="Mornico D."/>
            <person name="Ortet P."/>
            <person name="Schaeffer C."/>
            <person name="Siguier P."/>
            <person name="Alexander Thil Smith A."/>
            <person name="Van Dorsselaer A."/>
            <person name="Weissenbach J."/>
            <person name="Medigue C."/>
            <person name="Le Paslier D."/>
        </authorList>
    </citation>
    <scope>NUCLEOTIDE SEQUENCE</scope>
</reference>
<keyword evidence="2" id="KW-0808">Transferase</keyword>
<dbReference type="AlphaFoldDB" id="E6PN38"/>
<evidence type="ECO:0000259" key="1">
    <source>
        <dbReference type="Pfam" id="PF00534"/>
    </source>
</evidence>
<dbReference type="GO" id="GO:0016757">
    <property type="term" value="F:glycosyltransferase activity"/>
    <property type="evidence" value="ECO:0007669"/>
    <property type="project" value="InterPro"/>
</dbReference>
<organism evidence="2">
    <name type="scientific">mine drainage metagenome</name>
    <dbReference type="NCBI Taxonomy" id="410659"/>
    <lineage>
        <taxon>unclassified sequences</taxon>
        <taxon>metagenomes</taxon>
        <taxon>ecological metagenomes</taxon>
    </lineage>
</organism>
<dbReference type="EMBL" id="CABM01000024">
    <property type="protein sequence ID" value="CBH96340.1"/>
    <property type="molecule type" value="Genomic_DNA"/>
</dbReference>
<dbReference type="Gene3D" id="3.40.50.2000">
    <property type="entry name" value="Glycogen Phosphorylase B"/>
    <property type="match status" value="1"/>
</dbReference>
<dbReference type="InterPro" id="IPR050194">
    <property type="entry name" value="Glycosyltransferase_grp1"/>
</dbReference>
<evidence type="ECO:0000313" key="2">
    <source>
        <dbReference type="EMBL" id="CBH96340.1"/>
    </source>
</evidence>
<accession>E6PN38</accession>
<dbReference type="Pfam" id="PF00534">
    <property type="entry name" value="Glycos_transf_1"/>
    <property type="match status" value="1"/>
</dbReference>
<sequence length="383" mass="43271">MTRIAVVHDWLVTYAGAERVLEQILLLYPDADFFCVCDFLADTDRGFLGGRQPVTTFIQNLPGARKRYRNYLPLMPLAIEQLDVSDYDLIISSSHAVAKGVLTGPDQLHISYVYSPIRYAWDLQHQYLRESGLSRGLKGWFAKCLLHKIRLWDVRTSNGVDHFIADSKFIARRIWKIYRREAAVIYPPVDMNAFSVREQKEAFYLTASRMVPYKRIDLIVEAFKGMPDKHLKVIGDGPDFAKIQASARGFSNIELLGYIASQEMAEYMALASAFIFAAEEDFGITPVEAQACGTPVIAFGKGGSLETVRGLGRCEAKPTGLFFYEQTASSIIDAVQRFEQSNDLITAEACRVHAETFAIERFKTEFKQFVDQAWSNFHLARAA</sequence>